<dbReference type="PANTHER" id="PTHR38537:SF8">
    <property type="entry name" value="FILAMIN-A"/>
    <property type="match status" value="1"/>
</dbReference>
<dbReference type="OrthoDB" id="18740at2759"/>
<dbReference type="SUPFAM" id="SSF81296">
    <property type="entry name" value="E set domains"/>
    <property type="match status" value="3"/>
</dbReference>
<dbReference type="HOGENOM" id="CLU_1154155_0_0_1"/>
<dbReference type="AlphaFoldDB" id="T1G3J5"/>
<dbReference type="InParanoid" id="T1G3J5"/>
<dbReference type="STRING" id="6412.T1G3J5"/>
<dbReference type="InterPro" id="IPR001298">
    <property type="entry name" value="Filamin/ABP280_rpt"/>
</dbReference>
<dbReference type="InterPro" id="IPR013783">
    <property type="entry name" value="Ig-like_fold"/>
</dbReference>
<dbReference type="RefSeq" id="XP_009017279.1">
    <property type="nucleotide sequence ID" value="XM_009019031.1"/>
</dbReference>
<dbReference type="GO" id="GO:0030036">
    <property type="term" value="P:actin cytoskeleton organization"/>
    <property type="evidence" value="ECO:0007669"/>
    <property type="project" value="InterPro"/>
</dbReference>
<dbReference type="EMBL" id="AMQM01004186">
    <property type="status" value="NOT_ANNOTATED_CDS"/>
    <property type="molecule type" value="Genomic_DNA"/>
</dbReference>
<evidence type="ECO:0000313" key="5">
    <source>
        <dbReference type="EnsemblMetazoa" id="HelroP79054"/>
    </source>
</evidence>
<dbReference type="GO" id="GO:0051015">
    <property type="term" value="F:actin filament binding"/>
    <property type="evidence" value="ECO:0007669"/>
    <property type="project" value="InterPro"/>
</dbReference>
<dbReference type="KEGG" id="hro:HELRODRAFT_79054"/>
<reference evidence="6" key="1">
    <citation type="submission" date="2012-12" db="EMBL/GenBank/DDBJ databases">
        <authorList>
            <person name="Hellsten U."/>
            <person name="Grimwood J."/>
            <person name="Chapman J.A."/>
            <person name="Shapiro H."/>
            <person name="Aerts A."/>
            <person name="Otillar R.P."/>
            <person name="Terry A.Y."/>
            <person name="Boore J.L."/>
            <person name="Simakov O."/>
            <person name="Marletaz F."/>
            <person name="Cho S.-J."/>
            <person name="Edsinger-Gonzales E."/>
            <person name="Havlak P."/>
            <person name="Kuo D.-H."/>
            <person name="Larsson T."/>
            <person name="Lv J."/>
            <person name="Arendt D."/>
            <person name="Savage R."/>
            <person name="Osoegawa K."/>
            <person name="de Jong P."/>
            <person name="Lindberg D.R."/>
            <person name="Seaver E.C."/>
            <person name="Weisblat D.A."/>
            <person name="Putnam N.H."/>
            <person name="Grigoriev I.V."/>
            <person name="Rokhsar D.S."/>
        </authorList>
    </citation>
    <scope>NUCLEOTIDE SEQUENCE</scope>
</reference>
<dbReference type="eggNOG" id="KOG0518">
    <property type="taxonomic scope" value="Eukaryota"/>
</dbReference>
<dbReference type="InterPro" id="IPR014756">
    <property type="entry name" value="Ig_E-set"/>
</dbReference>
<proteinExistence type="inferred from homology"/>
<evidence type="ECO:0000256" key="3">
    <source>
        <dbReference type="PROSITE-ProRule" id="PRU00087"/>
    </source>
</evidence>
<feature type="repeat" description="Filamin" evidence="3">
    <location>
        <begin position="1"/>
        <end position="64"/>
    </location>
</feature>
<dbReference type="CTD" id="20215643"/>
<dbReference type="GeneID" id="20215643"/>
<dbReference type="PROSITE" id="PS50194">
    <property type="entry name" value="FILAMIN_REPEAT"/>
    <property type="match status" value="3"/>
</dbReference>
<evidence type="ECO:0008006" key="7">
    <source>
        <dbReference type="Google" id="ProtNLM"/>
    </source>
</evidence>
<feature type="repeat" description="Filamin" evidence="3">
    <location>
        <begin position="167"/>
        <end position="241"/>
    </location>
</feature>
<dbReference type="Gene3D" id="2.60.40.10">
    <property type="entry name" value="Immunoglobulins"/>
    <property type="match status" value="3"/>
</dbReference>
<dbReference type="EnsemblMetazoa" id="HelroT79054">
    <property type="protein sequence ID" value="HelroP79054"/>
    <property type="gene ID" value="HelroG79054"/>
</dbReference>
<gene>
    <name evidence="5" type="primary">20215643</name>
    <name evidence="4" type="ORF">HELRODRAFT_79054</name>
</gene>
<organism evidence="5 6">
    <name type="scientific">Helobdella robusta</name>
    <name type="common">Californian leech</name>
    <dbReference type="NCBI Taxonomy" id="6412"/>
    <lineage>
        <taxon>Eukaryota</taxon>
        <taxon>Metazoa</taxon>
        <taxon>Spiralia</taxon>
        <taxon>Lophotrochozoa</taxon>
        <taxon>Annelida</taxon>
        <taxon>Clitellata</taxon>
        <taxon>Hirudinea</taxon>
        <taxon>Rhynchobdellida</taxon>
        <taxon>Glossiphoniidae</taxon>
        <taxon>Helobdella</taxon>
    </lineage>
</organism>
<sequence length="241" mass="26650">VDVVDAGKGELQVSINRSQVPFVMEHLGKGLHRVTFEPKKDEEYLVEVKFNGEEVSNCSINVPVLDKNQLKVTGEGVSYASVNQKSSFKLIGQKLVQDGVEVVITAMEGKEKIPVEVTKVNSSTYNIEYVTMKVGDYRAEVKYKGVTIGQGPFVIKSFDPNKIKVDGLRDTILDTPTMFMIDASQSGNGKLEVDIRDSENICVPTEVHSSRSQQFISTFTPTKPGQYRVNVKFNGVQVKGL</sequence>
<evidence type="ECO:0000313" key="6">
    <source>
        <dbReference type="Proteomes" id="UP000015101"/>
    </source>
</evidence>
<dbReference type="InterPro" id="IPR017868">
    <property type="entry name" value="Filamin/ABP280_repeat-like"/>
</dbReference>
<reference evidence="5" key="3">
    <citation type="submission" date="2015-06" db="UniProtKB">
        <authorList>
            <consortium name="EnsemblMetazoa"/>
        </authorList>
    </citation>
    <scope>IDENTIFICATION</scope>
</reference>
<reference evidence="4 6" key="2">
    <citation type="journal article" date="2013" name="Nature">
        <title>Insights into bilaterian evolution from three spiralian genomes.</title>
        <authorList>
            <person name="Simakov O."/>
            <person name="Marletaz F."/>
            <person name="Cho S.J."/>
            <person name="Edsinger-Gonzales E."/>
            <person name="Havlak P."/>
            <person name="Hellsten U."/>
            <person name="Kuo D.H."/>
            <person name="Larsson T."/>
            <person name="Lv J."/>
            <person name="Arendt D."/>
            <person name="Savage R."/>
            <person name="Osoegawa K."/>
            <person name="de Jong P."/>
            <person name="Grimwood J."/>
            <person name="Chapman J.A."/>
            <person name="Shapiro H."/>
            <person name="Aerts A."/>
            <person name="Otillar R.P."/>
            <person name="Terry A.Y."/>
            <person name="Boore J.L."/>
            <person name="Grigoriev I.V."/>
            <person name="Lindberg D.R."/>
            <person name="Seaver E.C."/>
            <person name="Weisblat D.A."/>
            <person name="Putnam N.H."/>
            <person name="Rokhsar D.S."/>
        </authorList>
    </citation>
    <scope>NUCLEOTIDE SEQUENCE</scope>
</reference>
<evidence type="ECO:0000313" key="4">
    <source>
        <dbReference type="EMBL" id="ESO04700.1"/>
    </source>
</evidence>
<comment type="similarity">
    <text evidence="1">Belongs to the filamin family.</text>
</comment>
<feature type="repeat" description="Filamin" evidence="3">
    <location>
        <begin position="62"/>
        <end position="157"/>
    </location>
</feature>
<name>T1G3J5_HELRO</name>
<evidence type="ECO:0000256" key="1">
    <source>
        <dbReference type="ARBA" id="ARBA00009238"/>
    </source>
</evidence>
<dbReference type="Proteomes" id="UP000015101">
    <property type="component" value="Unassembled WGS sequence"/>
</dbReference>
<dbReference type="Pfam" id="PF00630">
    <property type="entry name" value="Filamin"/>
    <property type="match status" value="3"/>
</dbReference>
<protein>
    <recommendedName>
        <fullName evidence="7">Filamin</fullName>
    </recommendedName>
</protein>
<dbReference type="InterPro" id="IPR044801">
    <property type="entry name" value="Filamin"/>
</dbReference>
<keyword evidence="6" id="KW-1185">Reference proteome</keyword>
<dbReference type="EMBL" id="KB096457">
    <property type="protein sequence ID" value="ESO04700.1"/>
    <property type="molecule type" value="Genomic_DNA"/>
</dbReference>
<keyword evidence="2" id="KW-0677">Repeat</keyword>
<evidence type="ECO:0000256" key="2">
    <source>
        <dbReference type="ARBA" id="ARBA00022737"/>
    </source>
</evidence>
<dbReference type="SMART" id="SM00557">
    <property type="entry name" value="IG_FLMN"/>
    <property type="match status" value="3"/>
</dbReference>
<dbReference type="PANTHER" id="PTHR38537">
    <property type="entry name" value="JITTERBUG, ISOFORM N"/>
    <property type="match status" value="1"/>
</dbReference>
<accession>T1G3J5</accession>